<keyword evidence="6" id="KW-1185">Reference proteome</keyword>
<gene>
    <name evidence="5" type="ORF">SAMN05216178_1952</name>
</gene>
<keyword evidence="4" id="KW-0472">Membrane</keyword>
<evidence type="ECO:0000256" key="1">
    <source>
        <dbReference type="ARBA" id="ARBA00044945"/>
    </source>
</evidence>
<dbReference type="EMBL" id="FNTJ01000001">
    <property type="protein sequence ID" value="SEB71035.1"/>
    <property type="molecule type" value="Genomic_DNA"/>
</dbReference>
<proteinExistence type="inferred from homology"/>
<dbReference type="Pfam" id="PF13801">
    <property type="entry name" value="Metal_resist"/>
    <property type="match status" value="1"/>
</dbReference>
<keyword evidence="4" id="KW-1133">Transmembrane helix</keyword>
<accession>A0A1H4LL75</accession>
<dbReference type="RefSeq" id="WP_092312634.1">
    <property type="nucleotide sequence ID" value="NZ_FNTJ01000001.1"/>
</dbReference>
<dbReference type="AlphaFoldDB" id="A0A1H4LL75"/>
<evidence type="ECO:0000256" key="3">
    <source>
        <dbReference type="ARBA" id="ARBA00045001"/>
    </source>
</evidence>
<keyword evidence="4" id="KW-0812">Transmembrane</keyword>
<reference evidence="6" key="1">
    <citation type="submission" date="2016-10" db="EMBL/GenBank/DDBJ databases">
        <authorList>
            <person name="Varghese N."/>
            <person name="Submissions S."/>
        </authorList>
    </citation>
    <scope>NUCLEOTIDE SEQUENCE [LARGE SCALE GENOMIC DNA]</scope>
    <source>
        <strain evidence="6">DSM 9751</strain>
    </source>
</reference>
<evidence type="ECO:0000256" key="4">
    <source>
        <dbReference type="SAM" id="Phobius"/>
    </source>
</evidence>
<dbReference type="Proteomes" id="UP000198982">
    <property type="component" value="Unassembled WGS sequence"/>
</dbReference>
<name>A0A1H4LL75_9PSED</name>
<comment type="similarity">
    <text evidence="1">Belongs to the ZraP family.</text>
</comment>
<protein>
    <recommendedName>
        <fullName evidence="2">Signaling pathway modulator ZraP</fullName>
    </recommendedName>
    <alternativeName>
        <fullName evidence="3">Zinc resistance-associated protein</fullName>
    </alternativeName>
</protein>
<sequence length="159" mass="17793">MSLSIRPLKTWLLLSLLLNVFLIGGVAGGLYQWLGRPQPPQALAVPQHGLRQAMAQMPEERRRQLRQLLRQARNDSQPQIIAGREARQGVVRELGAEQLNRSALDAELGRSREADIALRARVDEALANFAGSLSLTERQQLVESLYPRDLGEKRGAKRN</sequence>
<evidence type="ECO:0000256" key="2">
    <source>
        <dbReference type="ARBA" id="ARBA00044983"/>
    </source>
</evidence>
<dbReference type="InterPro" id="IPR025961">
    <property type="entry name" value="Metal_resist"/>
</dbReference>
<evidence type="ECO:0000313" key="5">
    <source>
        <dbReference type="EMBL" id="SEB71035.1"/>
    </source>
</evidence>
<feature type="transmembrane region" description="Helical" evidence="4">
    <location>
        <begin position="12"/>
        <end position="34"/>
    </location>
</feature>
<organism evidence="5 6">
    <name type="scientific">Pseudomonas saponiphila</name>
    <dbReference type="NCBI Taxonomy" id="556534"/>
    <lineage>
        <taxon>Bacteria</taxon>
        <taxon>Pseudomonadati</taxon>
        <taxon>Pseudomonadota</taxon>
        <taxon>Gammaproteobacteria</taxon>
        <taxon>Pseudomonadales</taxon>
        <taxon>Pseudomonadaceae</taxon>
        <taxon>Pseudomonas</taxon>
    </lineage>
</organism>
<evidence type="ECO:0000313" key="6">
    <source>
        <dbReference type="Proteomes" id="UP000198982"/>
    </source>
</evidence>